<evidence type="ECO:0000256" key="4">
    <source>
        <dbReference type="ARBA" id="ARBA00022692"/>
    </source>
</evidence>
<evidence type="ECO:0000256" key="7">
    <source>
        <dbReference type="RuleBase" id="RU367016"/>
    </source>
</evidence>
<dbReference type="AlphaFoldDB" id="I0UZ88"/>
<sequence>MTPPVLDDELGEIPEAGEPDGGYGRPNDDTHRPPVGGERPTTQGRLVVTEVLNWLQSLPQPALVGATGLLVLLECTVGLGFIAPGESGLLIAATTATTAPRFVVLVLVVTACAGIGDSIGYAIGRRYGPRLRETKLIQRYGTDAWDKATAILQRRGAWAVFFARFLPVVRTLTPAAAGTSGLPYRKFLPAVVTGAFGWATLHVSLGAALGEAARHVEGALSTGGMIVVGVLAAVGLFFLIRYKKRKAAEALSSAASKTVDDRG</sequence>
<dbReference type="PANTHER" id="PTHR30353:SF15">
    <property type="entry name" value="INNER MEMBRANE PROTEIN YABI"/>
    <property type="match status" value="1"/>
</dbReference>
<keyword evidence="4 7" id="KW-0812">Transmembrane</keyword>
<evidence type="ECO:0000313" key="11">
    <source>
        <dbReference type="Proteomes" id="UP000004691"/>
    </source>
</evidence>
<keyword evidence="11" id="KW-1185">Reference proteome</keyword>
<dbReference type="STRING" id="882086.SacxiDRAFT_0926"/>
<evidence type="ECO:0000256" key="3">
    <source>
        <dbReference type="ARBA" id="ARBA00022475"/>
    </source>
</evidence>
<evidence type="ECO:0000256" key="6">
    <source>
        <dbReference type="ARBA" id="ARBA00023136"/>
    </source>
</evidence>
<dbReference type="HOGENOM" id="CLU_044208_6_3_11"/>
<proteinExistence type="inferred from homology"/>
<dbReference type="PANTHER" id="PTHR30353">
    <property type="entry name" value="INNER MEMBRANE PROTEIN DEDA-RELATED"/>
    <property type="match status" value="1"/>
</dbReference>
<dbReference type="EMBL" id="JH636049">
    <property type="protein sequence ID" value="EID53191.1"/>
    <property type="molecule type" value="Genomic_DNA"/>
</dbReference>
<reference evidence="10 11" key="1">
    <citation type="submission" date="2012-01" db="EMBL/GenBank/DDBJ databases">
        <title>Improved High-Quality Draft sequence of Saccharomonospora xinjiangensis XJ-54.</title>
        <authorList>
            <consortium name="US DOE Joint Genome Institute"/>
            <person name="Lucas S."/>
            <person name="Han J."/>
            <person name="Lapidus A."/>
            <person name="Cheng J.-F."/>
            <person name="Goodwin L."/>
            <person name="Pitluck S."/>
            <person name="Peters L."/>
            <person name="Mikhailova N."/>
            <person name="Teshima H."/>
            <person name="Detter J.C."/>
            <person name="Han C."/>
            <person name="Tapia R."/>
            <person name="Land M."/>
            <person name="Hauser L."/>
            <person name="Kyrpides N."/>
            <person name="Ivanova N."/>
            <person name="Pagani I."/>
            <person name="Brambilla E.-M."/>
            <person name="Klenk H.-P."/>
            <person name="Woyke T."/>
        </authorList>
    </citation>
    <scope>NUCLEOTIDE SEQUENCE [LARGE SCALE GENOMIC DNA]</scope>
    <source>
        <strain evidence="10 11">XJ-54</strain>
    </source>
</reference>
<protein>
    <submittedName>
        <fullName evidence="10">Putative membrane-associated protein</fullName>
    </submittedName>
</protein>
<evidence type="ECO:0000259" key="9">
    <source>
        <dbReference type="Pfam" id="PF09335"/>
    </source>
</evidence>
<dbReference type="GO" id="GO:0005886">
    <property type="term" value="C:plasma membrane"/>
    <property type="evidence" value="ECO:0007669"/>
    <property type="project" value="UniProtKB-SubCell"/>
</dbReference>
<comment type="subcellular location">
    <subcellularLocation>
        <location evidence="1 7">Cell membrane</location>
        <topology evidence="1 7">Multi-pass membrane protein</topology>
    </subcellularLocation>
</comment>
<evidence type="ECO:0000256" key="5">
    <source>
        <dbReference type="ARBA" id="ARBA00022989"/>
    </source>
</evidence>
<keyword evidence="3 7" id="KW-1003">Cell membrane</keyword>
<accession>I0UZ88</accession>
<feature type="transmembrane region" description="Helical" evidence="7">
    <location>
        <begin position="187"/>
        <end position="207"/>
    </location>
</feature>
<feature type="transmembrane region" description="Helical" evidence="7">
    <location>
        <begin position="219"/>
        <end position="240"/>
    </location>
</feature>
<dbReference type="InterPro" id="IPR032816">
    <property type="entry name" value="VTT_dom"/>
</dbReference>
<comment type="caution">
    <text evidence="7">Lacks conserved residue(s) required for the propagation of feature annotation.</text>
</comment>
<comment type="similarity">
    <text evidence="2 7">Belongs to the DedA family.</text>
</comment>
<evidence type="ECO:0000256" key="1">
    <source>
        <dbReference type="ARBA" id="ARBA00004651"/>
    </source>
</evidence>
<feature type="domain" description="VTT" evidence="9">
    <location>
        <begin position="95"/>
        <end position="207"/>
    </location>
</feature>
<keyword evidence="5 7" id="KW-1133">Transmembrane helix</keyword>
<evidence type="ECO:0000256" key="8">
    <source>
        <dbReference type="SAM" id="MobiDB-lite"/>
    </source>
</evidence>
<gene>
    <name evidence="10" type="ORF">SacxiDRAFT_0926</name>
</gene>
<dbReference type="eggNOG" id="COG0586">
    <property type="taxonomic scope" value="Bacteria"/>
</dbReference>
<name>I0UZ88_9PSEU</name>
<feature type="compositionally biased region" description="Acidic residues" evidence="8">
    <location>
        <begin position="1"/>
        <end position="18"/>
    </location>
</feature>
<dbReference type="InterPro" id="IPR032818">
    <property type="entry name" value="DedA-like"/>
</dbReference>
<keyword evidence="6 7" id="KW-0472">Membrane</keyword>
<evidence type="ECO:0000313" key="10">
    <source>
        <dbReference type="EMBL" id="EID53191.1"/>
    </source>
</evidence>
<feature type="transmembrane region" description="Helical" evidence="7">
    <location>
        <begin position="102"/>
        <end position="123"/>
    </location>
</feature>
<organism evidence="10 11">
    <name type="scientific">Saccharomonospora xinjiangensis XJ-54</name>
    <dbReference type="NCBI Taxonomy" id="882086"/>
    <lineage>
        <taxon>Bacteria</taxon>
        <taxon>Bacillati</taxon>
        <taxon>Actinomycetota</taxon>
        <taxon>Actinomycetes</taxon>
        <taxon>Pseudonocardiales</taxon>
        <taxon>Pseudonocardiaceae</taxon>
        <taxon>Saccharomonospora</taxon>
    </lineage>
</organism>
<evidence type="ECO:0000256" key="2">
    <source>
        <dbReference type="ARBA" id="ARBA00010792"/>
    </source>
</evidence>
<feature type="region of interest" description="Disordered" evidence="8">
    <location>
        <begin position="1"/>
        <end position="42"/>
    </location>
</feature>
<dbReference type="Pfam" id="PF09335">
    <property type="entry name" value="VTT_dom"/>
    <property type="match status" value="1"/>
</dbReference>
<dbReference type="Proteomes" id="UP000004691">
    <property type="component" value="Unassembled WGS sequence"/>
</dbReference>